<name>A0A1X7MVS5_9MICO</name>
<dbReference type="SMART" id="SM00354">
    <property type="entry name" value="HTH_LACI"/>
    <property type="match status" value="1"/>
</dbReference>
<dbReference type="PANTHER" id="PTHR30146:SF153">
    <property type="entry name" value="LACTOSE OPERON REPRESSOR"/>
    <property type="match status" value="1"/>
</dbReference>
<evidence type="ECO:0000256" key="2">
    <source>
        <dbReference type="ARBA" id="ARBA00023125"/>
    </source>
</evidence>
<dbReference type="AlphaFoldDB" id="A0A1X7MVS5"/>
<keyword evidence="2" id="KW-0238">DNA-binding</keyword>
<accession>A0A1X7MVS5</accession>
<dbReference type="Proteomes" id="UP000193711">
    <property type="component" value="Unassembled WGS sequence"/>
</dbReference>
<proteinExistence type="predicted"/>
<gene>
    <name evidence="5" type="ORF">SAMN06295885_0173</name>
</gene>
<dbReference type="CDD" id="cd06267">
    <property type="entry name" value="PBP1_LacI_sugar_binding-like"/>
    <property type="match status" value="1"/>
</dbReference>
<evidence type="ECO:0000259" key="4">
    <source>
        <dbReference type="PROSITE" id="PS50932"/>
    </source>
</evidence>
<reference evidence="6" key="1">
    <citation type="submission" date="2017-04" db="EMBL/GenBank/DDBJ databases">
        <authorList>
            <person name="Varghese N."/>
            <person name="Submissions S."/>
        </authorList>
    </citation>
    <scope>NUCLEOTIDE SEQUENCE [LARGE SCALE GENOMIC DNA]</scope>
    <source>
        <strain evidence="6">VKM Ac-2121</strain>
    </source>
</reference>
<dbReference type="PROSITE" id="PS50932">
    <property type="entry name" value="HTH_LACI_2"/>
    <property type="match status" value="1"/>
</dbReference>
<dbReference type="InterPro" id="IPR028082">
    <property type="entry name" value="Peripla_BP_I"/>
</dbReference>
<dbReference type="InterPro" id="IPR046335">
    <property type="entry name" value="LacI/GalR-like_sensor"/>
</dbReference>
<dbReference type="Pfam" id="PF00356">
    <property type="entry name" value="LacI"/>
    <property type="match status" value="1"/>
</dbReference>
<evidence type="ECO:0000256" key="1">
    <source>
        <dbReference type="ARBA" id="ARBA00023015"/>
    </source>
</evidence>
<dbReference type="InterPro" id="IPR000843">
    <property type="entry name" value="HTH_LacI"/>
</dbReference>
<evidence type="ECO:0000313" key="5">
    <source>
        <dbReference type="EMBL" id="SMH28468.1"/>
    </source>
</evidence>
<dbReference type="SUPFAM" id="SSF47413">
    <property type="entry name" value="lambda repressor-like DNA-binding domains"/>
    <property type="match status" value="1"/>
</dbReference>
<evidence type="ECO:0000313" key="6">
    <source>
        <dbReference type="Proteomes" id="UP000193711"/>
    </source>
</evidence>
<sequence length="345" mass="37033">MTIRDVAADAGVARSTVSYVLSGNKKLPEATRRRVLESVARLGYRPDPMARALALRRTNILGFFASVDPESRQTDVDVFMRFVRAAMYAARARGFDLLMMGTGEDELARDVLADALVVMDIRQDDPRLPVLASIGLPTALVGYPGEGGPFSAIDLDFESAGRVAVDHLVGLGHEEIAVLGLGPDVHGREYAFALRFRAGFLDQCRIRGVRGAVIPSTEDIDVWLEQAQTVLPELSAVITHGPGELEPFVERLMALGLSIPDDCSILTVAPEAVMRNAERPVTVIDLPGEEMVSRAVNLVLDELSGVAAPGVTELLPAVVHDFGTTAPLVAGEKRSIFASRRPAGS</sequence>
<dbReference type="EMBL" id="FXBM01000001">
    <property type="protein sequence ID" value="SMH28468.1"/>
    <property type="molecule type" value="Genomic_DNA"/>
</dbReference>
<dbReference type="Gene3D" id="1.10.260.40">
    <property type="entry name" value="lambda repressor-like DNA-binding domains"/>
    <property type="match status" value="1"/>
</dbReference>
<dbReference type="CDD" id="cd01392">
    <property type="entry name" value="HTH_LacI"/>
    <property type="match status" value="1"/>
</dbReference>
<organism evidence="5 6">
    <name type="scientific">Rathayibacter oskolensis</name>
    <dbReference type="NCBI Taxonomy" id="1891671"/>
    <lineage>
        <taxon>Bacteria</taxon>
        <taxon>Bacillati</taxon>
        <taxon>Actinomycetota</taxon>
        <taxon>Actinomycetes</taxon>
        <taxon>Micrococcales</taxon>
        <taxon>Microbacteriaceae</taxon>
        <taxon>Rathayibacter</taxon>
    </lineage>
</organism>
<dbReference type="GO" id="GO:0000976">
    <property type="term" value="F:transcription cis-regulatory region binding"/>
    <property type="evidence" value="ECO:0007669"/>
    <property type="project" value="TreeGrafter"/>
</dbReference>
<evidence type="ECO:0000256" key="3">
    <source>
        <dbReference type="ARBA" id="ARBA00023163"/>
    </source>
</evidence>
<dbReference type="GO" id="GO:0003700">
    <property type="term" value="F:DNA-binding transcription factor activity"/>
    <property type="evidence" value="ECO:0007669"/>
    <property type="project" value="TreeGrafter"/>
</dbReference>
<dbReference type="Pfam" id="PF13377">
    <property type="entry name" value="Peripla_BP_3"/>
    <property type="match status" value="1"/>
</dbReference>
<feature type="domain" description="HTH lacI-type" evidence="4">
    <location>
        <begin position="1"/>
        <end position="55"/>
    </location>
</feature>
<protein>
    <submittedName>
        <fullName evidence="5">Transcriptional regulator, LacI family</fullName>
    </submittedName>
</protein>
<dbReference type="SUPFAM" id="SSF53822">
    <property type="entry name" value="Periplasmic binding protein-like I"/>
    <property type="match status" value="1"/>
</dbReference>
<keyword evidence="6" id="KW-1185">Reference proteome</keyword>
<dbReference type="Gene3D" id="3.40.50.2300">
    <property type="match status" value="2"/>
</dbReference>
<dbReference type="STRING" id="1891671.SAMN06295885_0173"/>
<keyword evidence="3" id="KW-0804">Transcription</keyword>
<keyword evidence="1" id="KW-0805">Transcription regulation</keyword>
<dbReference type="InterPro" id="IPR010982">
    <property type="entry name" value="Lambda_DNA-bd_dom_sf"/>
</dbReference>
<dbReference type="PANTHER" id="PTHR30146">
    <property type="entry name" value="LACI-RELATED TRANSCRIPTIONAL REPRESSOR"/>
    <property type="match status" value="1"/>
</dbReference>